<dbReference type="CDD" id="cd11386">
    <property type="entry name" value="MCP_signal"/>
    <property type="match status" value="1"/>
</dbReference>
<dbReference type="SMART" id="SM00283">
    <property type="entry name" value="MA"/>
    <property type="match status" value="1"/>
</dbReference>
<feature type="domain" description="HAMP" evidence="6">
    <location>
        <begin position="267"/>
        <end position="319"/>
    </location>
</feature>
<dbReference type="Proteomes" id="UP001549691">
    <property type="component" value="Unassembled WGS sequence"/>
</dbReference>
<dbReference type="InterPro" id="IPR004089">
    <property type="entry name" value="MCPsignal_dom"/>
</dbReference>
<evidence type="ECO:0000256" key="4">
    <source>
        <dbReference type="SAM" id="Phobius"/>
    </source>
</evidence>
<name>A0ABV2TIU2_9RHOO</name>
<comment type="caution">
    <text evidence="7">The sequence shown here is derived from an EMBL/GenBank/DDBJ whole genome shotgun (WGS) entry which is preliminary data.</text>
</comment>
<dbReference type="InterPro" id="IPR003660">
    <property type="entry name" value="HAMP_dom"/>
</dbReference>
<evidence type="ECO:0000259" key="5">
    <source>
        <dbReference type="PROSITE" id="PS50111"/>
    </source>
</evidence>
<feature type="transmembrane region" description="Helical" evidence="4">
    <location>
        <begin position="242"/>
        <end position="265"/>
    </location>
</feature>
<dbReference type="SUPFAM" id="SSF58104">
    <property type="entry name" value="Methyl-accepting chemotaxis protein (MCP) signaling domain"/>
    <property type="match status" value="1"/>
</dbReference>
<evidence type="ECO:0000313" key="7">
    <source>
        <dbReference type="EMBL" id="MET7013837.1"/>
    </source>
</evidence>
<proteinExistence type="inferred from homology"/>
<comment type="similarity">
    <text evidence="2">Belongs to the methyl-accepting chemotaxis (MCP) protein family.</text>
</comment>
<evidence type="ECO:0000256" key="1">
    <source>
        <dbReference type="ARBA" id="ARBA00023224"/>
    </source>
</evidence>
<accession>A0ABV2TIU2</accession>
<dbReference type="Gene3D" id="1.10.287.950">
    <property type="entry name" value="Methyl-accepting chemotaxis protein"/>
    <property type="match status" value="1"/>
</dbReference>
<sequence length="600" mass="62926">MPLRALVCERVLAMNPYCRYGGWLCSALSMALTNCNSGCLQISTISFTPRHPTGKERLVMKNLAIGKRLLAAFGAVLLLFGCATAVVGFEALDIQDRAKRVEREGIDRTEAAAALLREVMVFRITARDLLLQKDAAGVANVAAKLFTAIEAVQKGVEPFLSVTVAETKEQATVIAKAAEILKSATEETTRLAIAGDQAAAVASVGKGGAHAAALQGAADKLIKAVQQSSREEMAQLHANARAILVTLIVAFVISTLAGLGCALLVTRSITQPIGELVEYANCLAQGDFSRHIKVSSRDEIGMLQTAFGQMTDSLNHALAEVSDGAGRVGVAATQLEGSSRTVLSSIESQSESASAMAAALEEMSTSVDHISEISQTARHASTQASNKANSGSRAIQQMIAQIDSAAQTMRESAEQAQLLGRESERISSIVLVIKEVADQTNLLALNAAIEAARAGEQGRGFAVVADEVRKLAEKTTKSTAEISAMVGSIQGGTHAMMDRLKGAVSSVQEGLAMAHRAGETVSEIDVEAQAVMGVIDEVSSALREQSAASRDIAVRVESVVQMVDENTAAASAMSGASSDMNNLSGTLRASVARFQLGQMR</sequence>
<reference evidence="7 8" key="1">
    <citation type="submission" date="2024-07" db="EMBL/GenBank/DDBJ databases">
        <title>Uliginosibacterium flavum JJ3220;KACC:17644.</title>
        <authorList>
            <person name="Kim M.K."/>
        </authorList>
    </citation>
    <scope>NUCLEOTIDE SEQUENCE [LARGE SCALE GENOMIC DNA]</scope>
    <source>
        <strain evidence="7 8">KACC:17644</strain>
    </source>
</reference>
<dbReference type="PRINTS" id="PR00260">
    <property type="entry name" value="CHEMTRNSDUCR"/>
</dbReference>
<keyword evidence="4" id="KW-0472">Membrane</keyword>
<dbReference type="EMBL" id="JBEWZI010000005">
    <property type="protein sequence ID" value="MET7013837.1"/>
    <property type="molecule type" value="Genomic_DNA"/>
</dbReference>
<dbReference type="PROSITE" id="PS50885">
    <property type="entry name" value="HAMP"/>
    <property type="match status" value="1"/>
</dbReference>
<gene>
    <name evidence="7" type="ORF">ABXR19_06525</name>
</gene>
<dbReference type="Pfam" id="PF00015">
    <property type="entry name" value="MCPsignal"/>
    <property type="match status" value="1"/>
</dbReference>
<evidence type="ECO:0000256" key="2">
    <source>
        <dbReference type="ARBA" id="ARBA00029447"/>
    </source>
</evidence>
<evidence type="ECO:0000256" key="3">
    <source>
        <dbReference type="PROSITE-ProRule" id="PRU00284"/>
    </source>
</evidence>
<keyword evidence="4" id="KW-0812">Transmembrane</keyword>
<dbReference type="SMART" id="SM00304">
    <property type="entry name" value="HAMP"/>
    <property type="match status" value="1"/>
</dbReference>
<dbReference type="InterPro" id="IPR024478">
    <property type="entry name" value="HlyB_4HB_MCP"/>
</dbReference>
<keyword evidence="8" id="KW-1185">Reference proteome</keyword>
<organism evidence="7 8">
    <name type="scientific">Uliginosibacterium flavum</name>
    <dbReference type="NCBI Taxonomy" id="1396831"/>
    <lineage>
        <taxon>Bacteria</taxon>
        <taxon>Pseudomonadati</taxon>
        <taxon>Pseudomonadota</taxon>
        <taxon>Betaproteobacteria</taxon>
        <taxon>Rhodocyclales</taxon>
        <taxon>Zoogloeaceae</taxon>
        <taxon>Uliginosibacterium</taxon>
    </lineage>
</organism>
<feature type="transmembrane region" description="Helical" evidence="4">
    <location>
        <begin position="69"/>
        <end position="92"/>
    </location>
</feature>
<dbReference type="Pfam" id="PF12729">
    <property type="entry name" value="4HB_MCP_1"/>
    <property type="match status" value="1"/>
</dbReference>
<keyword evidence="4" id="KW-1133">Transmembrane helix</keyword>
<dbReference type="InterPro" id="IPR004090">
    <property type="entry name" value="Chemotax_Me-accpt_rcpt"/>
</dbReference>
<dbReference type="CDD" id="cd06225">
    <property type="entry name" value="HAMP"/>
    <property type="match status" value="1"/>
</dbReference>
<evidence type="ECO:0000259" key="6">
    <source>
        <dbReference type="PROSITE" id="PS50885"/>
    </source>
</evidence>
<evidence type="ECO:0000313" key="8">
    <source>
        <dbReference type="Proteomes" id="UP001549691"/>
    </source>
</evidence>
<dbReference type="PROSITE" id="PS50111">
    <property type="entry name" value="CHEMOTAXIS_TRANSDUC_2"/>
    <property type="match status" value="1"/>
</dbReference>
<keyword evidence="1 3" id="KW-0807">Transducer</keyword>
<dbReference type="PANTHER" id="PTHR32089">
    <property type="entry name" value="METHYL-ACCEPTING CHEMOTAXIS PROTEIN MCPB"/>
    <property type="match status" value="1"/>
</dbReference>
<feature type="domain" description="Methyl-accepting transducer" evidence="5">
    <location>
        <begin position="324"/>
        <end position="560"/>
    </location>
</feature>
<dbReference type="RefSeq" id="WP_354600299.1">
    <property type="nucleotide sequence ID" value="NZ_JBEWZI010000005.1"/>
</dbReference>
<protein>
    <submittedName>
        <fullName evidence="7">Methyl-accepting chemotaxis protein</fullName>
    </submittedName>
</protein>
<dbReference type="PANTHER" id="PTHR32089:SF112">
    <property type="entry name" value="LYSOZYME-LIKE PROTEIN-RELATED"/>
    <property type="match status" value="1"/>
</dbReference>
<dbReference type="Pfam" id="PF00672">
    <property type="entry name" value="HAMP"/>
    <property type="match status" value="1"/>
</dbReference>